<dbReference type="EMBL" id="BT146464">
    <property type="protein sequence ID" value="AFK46258.1"/>
    <property type="molecule type" value="mRNA"/>
</dbReference>
<accession>I3T166</accession>
<proteinExistence type="evidence at transcript level"/>
<evidence type="ECO:0000313" key="1">
    <source>
        <dbReference type="EMBL" id="AFK46258.1"/>
    </source>
</evidence>
<protein>
    <submittedName>
        <fullName evidence="1">Uncharacterized protein</fullName>
    </submittedName>
</protein>
<sequence length="82" mass="7714">MVSPSFSSASAEGSGITTVLGCSTSCGSGIAIVLGSSATCDISSNSGSGSVFSVATGSGSVFTSSWTPVSTILASSTTSGSF</sequence>
<organism evidence="1">
    <name type="scientific">Lotus japonicus</name>
    <name type="common">Lotus corniculatus var. japonicus</name>
    <dbReference type="NCBI Taxonomy" id="34305"/>
    <lineage>
        <taxon>Eukaryota</taxon>
        <taxon>Viridiplantae</taxon>
        <taxon>Streptophyta</taxon>
        <taxon>Embryophyta</taxon>
        <taxon>Tracheophyta</taxon>
        <taxon>Spermatophyta</taxon>
        <taxon>Magnoliopsida</taxon>
        <taxon>eudicotyledons</taxon>
        <taxon>Gunneridae</taxon>
        <taxon>Pentapetalae</taxon>
        <taxon>rosids</taxon>
        <taxon>fabids</taxon>
        <taxon>Fabales</taxon>
        <taxon>Fabaceae</taxon>
        <taxon>Papilionoideae</taxon>
        <taxon>50 kb inversion clade</taxon>
        <taxon>NPAAA clade</taxon>
        <taxon>Hologalegina</taxon>
        <taxon>robinioid clade</taxon>
        <taxon>Loteae</taxon>
        <taxon>Lotus</taxon>
    </lineage>
</organism>
<reference evidence="1" key="1">
    <citation type="submission" date="2012-05" db="EMBL/GenBank/DDBJ databases">
        <authorList>
            <person name="Krishnakumar V."/>
            <person name="Cheung F."/>
            <person name="Xiao Y."/>
            <person name="Chan A."/>
            <person name="Moskal W.A."/>
            <person name="Town C.D."/>
        </authorList>
    </citation>
    <scope>NUCLEOTIDE SEQUENCE</scope>
</reference>
<name>I3T166_LOTJA</name>
<dbReference type="AlphaFoldDB" id="I3T166"/>